<dbReference type="GO" id="GO:0050531">
    <property type="term" value="F:mannosyl-3-phosphoglycerate phosphatase activity"/>
    <property type="evidence" value="ECO:0007669"/>
    <property type="project" value="InterPro"/>
</dbReference>
<dbReference type="GO" id="GO:0051479">
    <property type="term" value="P:mannosylglycerate biosynthetic process"/>
    <property type="evidence" value="ECO:0007669"/>
    <property type="project" value="InterPro"/>
</dbReference>
<dbReference type="NCBIfam" id="TIGR01486">
    <property type="entry name" value="HAD-SF-IIB-MPGP"/>
    <property type="match status" value="1"/>
</dbReference>
<dbReference type="PANTHER" id="PTHR10000:SF8">
    <property type="entry name" value="HAD SUPERFAMILY HYDROLASE-LIKE, TYPE 3"/>
    <property type="match status" value="1"/>
</dbReference>
<name>A0A411PEG7_9GAMM</name>
<dbReference type="NCBIfam" id="TIGR01484">
    <property type="entry name" value="HAD-SF-IIB"/>
    <property type="match status" value="1"/>
</dbReference>
<dbReference type="OrthoDB" id="193379at2"/>
<evidence type="ECO:0000256" key="2">
    <source>
        <dbReference type="ARBA" id="ARBA00022801"/>
    </source>
</evidence>
<dbReference type="SFLD" id="SFLDS00003">
    <property type="entry name" value="Haloacid_Dehalogenase"/>
    <property type="match status" value="1"/>
</dbReference>
<dbReference type="InterPro" id="IPR023214">
    <property type="entry name" value="HAD_sf"/>
</dbReference>
<dbReference type="InterPro" id="IPR036412">
    <property type="entry name" value="HAD-like_sf"/>
</dbReference>
<dbReference type="InterPro" id="IPR006381">
    <property type="entry name" value="HAD-SF-IIB-MPGP"/>
</dbReference>
<evidence type="ECO:0000256" key="3">
    <source>
        <dbReference type="ARBA" id="ARBA00022842"/>
    </source>
</evidence>
<dbReference type="GO" id="GO:0000287">
    <property type="term" value="F:magnesium ion binding"/>
    <property type="evidence" value="ECO:0007669"/>
    <property type="project" value="UniProtKB-ARBA"/>
</dbReference>
<keyword evidence="2 4" id="KW-0378">Hydrolase</keyword>
<dbReference type="Gene3D" id="3.40.50.1000">
    <property type="entry name" value="HAD superfamily/HAD-like"/>
    <property type="match status" value="1"/>
</dbReference>
<dbReference type="Proteomes" id="UP000291106">
    <property type="component" value="Chromosome"/>
</dbReference>
<dbReference type="SFLD" id="SFLDG01142">
    <property type="entry name" value="C2.B.2:_Mannosyl-3-phosphoglyc"/>
    <property type="match status" value="1"/>
</dbReference>
<dbReference type="EMBL" id="CP036200">
    <property type="protein sequence ID" value="QBF81888.1"/>
    <property type="molecule type" value="Genomic_DNA"/>
</dbReference>
<sequence length="290" mass="32493">MGKGMTKQPIIYTDMDGTLLDHYDYSFTEAIPVMEALAERKIPIIANTSKTFAEMESIQQTLGFNAPFICENGAAVYIPKGYFTTQPQDTEERGYYWVKSFCQPRSHWIEVLTTQVTEFKKYYVGFSAMTVESLCSVTELTPAKAKLALMREHTEPLLWLGSENIKQQFIEKMQQLGAEMLEGGRFLHVGGQSDKAQAMNWLTMLYAFERAQTMYTIALGDSGNDIAMLNAADVAVQIKSPVHDFPLLHTKKPVLKSPYPGPRGWAHCLSELLLTPSLVEICDRAANQGA</sequence>
<proteinExistence type="predicted"/>
<dbReference type="SUPFAM" id="SSF56784">
    <property type="entry name" value="HAD-like"/>
    <property type="match status" value="1"/>
</dbReference>
<keyword evidence="1" id="KW-0479">Metal-binding</keyword>
<accession>A0A411PEG7</accession>
<dbReference type="Pfam" id="PF08282">
    <property type="entry name" value="Hydrolase_3"/>
    <property type="match status" value="1"/>
</dbReference>
<dbReference type="Gene3D" id="3.30.980.20">
    <property type="entry name" value="Putative mannosyl-3-phosphoglycerate phosphatase, domain 2"/>
    <property type="match status" value="1"/>
</dbReference>
<dbReference type="SFLD" id="SFLDG01140">
    <property type="entry name" value="C2.B:_Phosphomannomutase_and_P"/>
    <property type="match status" value="1"/>
</dbReference>
<protein>
    <submittedName>
        <fullName evidence="4">HAD-IIB family hydrolase</fullName>
    </submittedName>
</protein>
<dbReference type="AlphaFoldDB" id="A0A411PEG7"/>
<keyword evidence="5" id="KW-1185">Reference proteome</keyword>
<dbReference type="InterPro" id="IPR006379">
    <property type="entry name" value="HAD-SF_hydro_IIB"/>
</dbReference>
<dbReference type="PANTHER" id="PTHR10000">
    <property type="entry name" value="PHOSPHOSERINE PHOSPHATASE"/>
    <property type="match status" value="1"/>
</dbReference>
<dbReference type="NCBIfam" id="NF001218">
    <property type="entry name" value="PRK00192.1-5"/>
    <property type="match status" value="1"/>
</dbReference>
<evidence type="ECO:0000313" key="5">
    <source>
        <dbReference type="Proteomes" id="UP000291106"/>
    </source>
</evidence>
<evidence type="ECO:0000313" key="4">
    <source>
        <dbReference type="EMBL" id="QBF81888.1"/>
    </source>
</evidence>
<gene>
    <name evidence="4" type="ORF">EXU30_03625</name>
</gene>
<reference evidence="4 5" key="1">
    <citation type="submission" date="2019-02" db="EMBL/GenBank/DDBJ databases">
        <title>Shewanella sp. D4-2 isolated from Dokdo Island.</title>
        <authorList>
            <person name="Baek K."/>
        </authorList>
    </citation>
    <scope>NUCLEOTIDE SEQUENCE [LARGE SCALE GENOMIC DNA]</scope>
    <source>
        <strain evidence="4 5">D4-2</strain>
    </source>
</reference>
<dbReference type="GO" id="GO:0005829">
    <property type="term" value="C:cytosol"/>
    <property type="evidence" value="ECO:0007669"/>
    <property type="project" value="TreeGrafter"/>
</dbReference>
<organism evidence="4 5">
    <name type="scientific">Shewanella maritima</name>
    <dbReference type="NCBI Taxonomy" id="2520507"/>
    <lineage>
        <taxon>Bacteria</taxon>
        <taxon>Pseudomonadati</taxon>
        <taxon>Pseudomonadota</taxon>
        <taxon>Gammaproteobacteria</taxon>
        <taxon>Alteromonadales</taxon>
        <taxon>Shewanellaceae</taxon>
        <taxon>Shewanella</taxon>
    </lineage>
</organism>
<evidence type="ECO:0000256" key="1">
    <source>
        <dbReference type="ARBA" id="ARBA00022723"/>
    </source>
</evidence>
<dbReference type="KEGG" id="smai:EXU30_03625"/>
<keyword evidence="3" id="KW-0460">Magnesium</keyword>